<dbReference type="GO" id="GO:0005615">
    <property type="term" value="C:extracellular space"/>
    <property type="evidence" value="ECO:0007669"/>
    <property type="project" value="TreeGrafter"/>
</dbReference>
<evidence type="ECO:0000256" key="4">
    <source>
        <dbReference type="SAM" id="SignalP"/>
    </source>
</evidence>
<protein>
    <submittedName>
        <fullName evidence="9">Uncharacterized protein LOC100905480</fullName>
    </submittedName>
</protein>
<dbReference type="InterPro" id="IPR036116">
    <property type="entry name" value="FN3_sf"/>
</dbReference>
<dbReference type="Gene3D" id="2.60.40.10">
    <property type="entry name" value="Immunoglobulins"/>
    <property type="match status" value="2"/>
</dbReference>
<evidence type="ECO:0000259" key="5">
    <source>
        <dbReference type="PROSITE" id="PS50184"/>
    </source>
</evidence>
<dbReference type="InterPro" id="IPR003961">
    <property type="entry name" value="FN3_dom"/>
</dbReference>
<accession>A0AAJ7SEV9</accession>
<dbReference type="Proteomes" id="UP000694867">
    <property type="component" value="Unplaced"/>
</dbReference>
<sequence length="1330" mass="147299">MKSTTRTIVALSAALIALRAACAESHDSQDVLCACGPAGIADSSLCPAKASFQSSRRCGSCAGHTCTRLSEQTCGSDLECEKSFGLSCDPILSRCKGKLRIAISNITARSAQIRWKLRKKTVPPPGIFYSVEYDGADTQWNGAHVNDDGNSADLRNLKPQHDYVIKVIQDGNSEITMFRTLEKSQSIRPQLRMLRRSASSVTLAWDDFDSSESYKIESRTSDAGAFDSWNVVKVSASFGTVNNLRPGTEYSFRVRNSQGVTTEAISKFTEDGCVRLGKDYLVGETFFEGCDLRCVCRGNDQGDCEPRCASPFVRDAAPAASVTPCHQVPSKNDSCCVSVHCEHGKPGRCPSADRNVSLTTCALECETDFDCRGDEKCCHSEVCGRSTCAKPLSEDSDDQCSKLSCGPNSFCLLSGEKASCECLKGFSGNPNDLRLGCNSFASNIAPVDPGVCSYKNKRYPVGEEFDDECSFRCHCTDSFEVECSERCPKPPSRIPTECHLIADPKDSCCQILACEKNSTSALSEFDGCEFNGRRYHVNEEFDHDCESKCVCAASTSVFCTPRCAHDLGDLDDTCRLLVHPRDQCCNIPSCSEIKGEPPLSDSSSLQVVLEQAKVLNSTQVLLGFIVRYGDPPSNAQVWFTRQDSLSWIKRKYKMIPSSGYILDVTGLESDTAYLMKVVVGKMESNTARVRTLRRPVSHVVEFCLHNNRTHAIGETFNIGCEQKCICEKDGIVECQGRCETYVDVIGYEHCDWIESPDDACCKVPSCGKTISGPDRQLGFPDFNVSCSDDLGHQYKVGETFFKDCHEQCICQVNGKPICRPIDCKAHIGDCSEFEIIDVDFIPKAPNCCPPIKCKSGIADRSCTFKGQKYRNFQQIPQELVERCDQRCVCVGGSVQCEDRCPPPNSSPPPTLPCPVSLAYRGHLPGDTCCTHWMCKDADSRLRSVQVTALNSTTARVHFSLPKMLLGQEGDVEIRFSTELDKDRDEWESRRFTRGSGKTFDNANLQFDVSGLQPKSKYALQIIVHVVGMLESIKSPTLSVETPTEQPSLIRVAMDIELTFRDSSIIVQWRPLTPRERESVDGIRVVYGKANSSPLILWKKSELLHRDITSYAIEKVQSSTKYVVNLEFITRDNAHVISEKSSEILTPSDAYAFKITLTPERITQRAAIILLLGVPSPISKYISVVRLSHASSQNPEREQSFQKLHEAKVFLDGLRPSTSYKVWLDAYLTNGEAIASNMLEFRTPSDASHQGHHAKSTLQTVFLVLLVLGLFALSVFGFAWNHFQLRRQKGASDSAAYDNPSYKVEMTTMNNNSNHSIFYFRSRSQPRSLSS</sequence>
<dbReference type="PANTHER" id="PTHR11348">
    <property type="entry name" value="CONNECTIVE TISSUE GROWTH FACTOR-RELATED"/>
    <property type="match status" value="1"/>
</dbReference>
<feature type="domain" description="Fibronectin type-III" evidence="6">
    <location>
        <begin position="188"/>
        <end position="279"/>
    </location>
</feature>
<dbReference type="GO" id="GO:0007155">
    <property type="term" value="P:cell adhesion"/>
    <property type="evidence" value="ECO:0007669"/>
    <property type="project" value="TreeGrafter"/>
</dbReference>
<feature type="domain" description="Fibronectin type-III" evidence="6">
    <location>
        <begin position="95"/>
        <end position="183"/>
    </location>
</feature>
<dbReference type="GO" id="GO:0030414">
    <property type="term" value="F:peptidase inhibitor activity"/>
    <property type="evidence" value="ECO:0007669"/>
    <property type="project" value="InterPro"/>
</dbReference>
<dbReference type="Gene3D" id="4.10.75.10">
    <property type="entry name" value="Elafin-like"/>
    <property type="match status" value="1"/>
</dbReference>
<dbReference type="SMART" id="SM00217">
    <property type="entry name" value="WAP"/>
    <property type="match status" value="1"/>
</dbReference>
<dbReference type="InterPro" id="IPR008197">
    <property type="entry name" value="WAP_dom"/>
</dbReference>
<keyword evidence="2 4" id="KW-0732">Signal</keyword>
<dbReference type="GO" id="GO:0005178">
    <property type="term" value="F:integrin binding"/>
    <property type="evidence" value="ECO:0007669"/>
    <property type="project" value="TreeGrafter"/>
</dbReference>
<keyword evidence="3" id="KW-0472">Membrane</keyword>
<dbReference type="PANTHER" id="PTHR11348:SF34">
    <property type="entry name" value="EPIDERMAL CELL SURFACE RECEPTOR-RELATED"/>
    <property type="match status" value="1"/>
</dbReference>
<dbReference type="PROSITE" id="PS51390">
    <property type="entry name" value="WAP"/>
    <property type="match status" value="1"/>
</dbReference>
<dbReference type="CDD" id="cd00063">
    <property type="entry name" value="FN3"/>
    <property type="match status" value="3"/>
</dbReference>
<name>A0AAJ7SEV9_9ACAR</name>
<dbReference type="PROSITE" id="PS01208">
    <property type="entry name" value="VWFC_1"/>
    <property type="match status" value="1"/>
</dbReference>
<dbReference type="InterPro" id="IPR036645">
    <property type="entry name" value="Elafin-like_sf"/>
</dbReference>
<dbReference type="CTD" id="40861"/>
<feature type="chain" id="PRO_5042471159" evidence="4">
    <location>
        <begin position="24"/>
        <end position="1330"/>
    </location>
</feature>
<evidence type="ECO:0000259" key="7">
    <source>
        <dbReference type="PROSITE" id="PS51390"/>
    </source>
</evidence>
<dbReference type="SMART" id="SM00214">
    <property type="entry name" value="VWC"/>
    <property type="match status" value="6"/>
</dbReference>
<dbReference type="GO" id="GO:0045597">
    <property type="term" value="P:positive regulation of cell differentiation"/>
    <property type="evidence" value="ECO:0007669"/>
    <property type="project" value="TreeGrafter"/>
</dbReference>
<keyword evidence="3" id="KW-1133">Transmembrane helix</keyword>
<evidence type="ECO:0000256" key="2">
    <source>
        <dbReference type="ARBA" id="ARBA00022729"/>
    </source>
</evidence>
<dbReference type="SMART" id="SM00060">
    <property type="entry name" value="FN3"/>
    <property type="match status" value="4"/>
</dbReference>
<dbReference type="InterPro" id="IPR013783">
    <property type="entry name" value="Ig-like_fold"/>
</dbReference>
<evidence type="ECO:0000313" key="9">
    <source>
        <dbReference type="RefSeq" id="XP_028967224.1"/>
    </source>
</evidence>
<feature type="domain" description="Fibronectin type-III" evidence="6">
    <location>
        <begin position="940"/>
        <end position="1044"/>
    </location>
</feature>
<organism evidence="8 9">
    <name type="scientific">Galendromus occidentalis</name>
    <name type="common">western predatory mite</name>
    <dbReference type="NCBI Taxonomy" id="34638"/>
    <lineage>
        <taxon>Eukaryota</taxon>
        <taxon>Metazoa</taxon>
        <taxon>Ecdysozoa</taxon>
        <taxon>Arthropoda</taxon>
        <taxon>Chelicerata</taxon>
        <taxon>Arachnida</taxon>
        <taxon>Acari</taxon>
        <taxon>Parasitiformes</taxon>
        <taxon>Mesostigmata</taxon>
        <taxon>Gamasina</taxon>
        <taxon>Phytoseioidea</taxon>
        <taxon>Phytoseiidae</taxon>
        <taxon>Typhlodrominae</taxon>
        <taxon>Galendromus</taxon>
    </lineage>
</organism>
<keyword evidence="8" id="KW-1185">Reference proteome</keyword>
<reference evidence="9" key="1">
    <citation type="submission" date="2025-08" db="UniProtKB">
        <authorList>
            <consortium name="RefSeq"/>
        </authorList>
    </citation>
    <scope>IDENTIFICATION</scope>
</reference>
<evidence type="ECO:0000313" key="8">
    <source>
        <dbReference type="Proteomes" id="UP000694867"/>
    </source>
</evidence>
<feature type="domain" description="VWFC" evidence="5">
    <location>
        <begin position="860"/>
        <end position="935"/>
    </location>
</feature>
<dbReference type="InterPro" id="IPR001007">
    <property type="entry name" value="VWF_dom"/>
</dbReference>
<comment type="function">
    <text evidence="1">Has antibacterial activity.</text>
</comment>
<feature type="domain" description="VWFC" evidence="5">
    <location>
        <begin position="784"/>
        <end position="854"/>
    </location>
</feature>
<dbReference type="KEGG" id="goe:100905480"/>
<evidence type="ECO:0000259" key="6">
    <source>
        <dbReference type="PROSITE" id="PS50853"/>
    </source>
</evidence>
<keyword evidence="3" id="KW-0812">Transmembrane</keyword>
<feature type="domain" description="WAP" evidence="7">
    <location>
        <begin position="342"/>
        <end position="392"/>
    </location>
</feature>
<dbReference type="InterPro" id="IPR050941">
    <property type="entry name" value="CCN"/>
</dbReference>
<dbReference type="GeneID" id="100905480"/>
<feature type="transmembrane region" description="Helical" evidence="3">
    <location>
        <begin position="1260"/>
        <end position="1279"/>
    </location>
</feature>
<evidence type="ECO:0000256" key="3">
    <source>
        <dbReference type="SAM" id="Phobius"/>
    </source>
</evidence>
<gene>
    <name evidence="9" type="primary">LOC100905480</name>
</gene>
<dbReference type="PROSITE" id="PS50184">
    <property type="entry name" value="VWFC_2"/>
    <property type="match status" value="2"/>
</dbReference>
<dbReference type="Pfam" id="PF00095">
    <property type="entry name" value="WAP"/>
    <property type="match status" value="1"/>
</dbReference>
<dbReference type="SUPFAM" id="SSF49265">
    <property type="entry name" value="Fibronectin type III"/>
    <property type="match status" value="3"/>
</dbReference>
<dbReference type="RefSeq" id="XP_028967224.1">
    <property type="nucleotide sequence ID" value="XM_029111391.1"/>
</dbReference>
<evidence type="ECO:0000256" key="1">
    <source>
        <dbReference type="ARBA" id="ARBA00002878"/>
    </source>
</evidence>
<dbReference type="PROSITE" id="PS50853">
    <property type="entry name" value="FN3"/>
    <property type="match status" value="4"/>
</dbReference>
<feature type="domain" description="Fibronectin type-III" evidence="6">
    <location>
        <begin position="1145"/>
        <end position="1245"/>
    </location>
</feature>
<dbReference type="SUPFAM" id="SSF57256">
    <property type="entry name" value="Elafin-like"/>
    <property type="match status" value="1"/>
</dbReference>
<feature type="signal peptide" evidence="4">
    <location>
        <begin position="1"/>
        <end position="23"/>
    </location>
</feature>
<proteinExistence type="predicted"/>